<dbReference type="EMBL" id="NBNE01003255">
    <property type="protein sequence ID" value="OWZ08157.1"/>
    <property type="molecule type" value="Genomic_DNA"/>
</dbReference>
<dbReference type="InterPro" id="IPR052050">
    <property type="entry name" value="SecEffector_AnkRepeat"/>
</dbReference>
<name>A0A225VTM6_9STRA</name>
<dbReference type="Proteomes" id="UP000198211">
    <property type="component" value="Unassembled WGS sequence"/>
</dbReference>
<dbReference type="PANTHER" id="PTHR46586:SF3">
    <property type="entry name" value="ANKYRIN REPEAT-CONTAINING PROTEIN"/>
    <property type="match status" value="1"/>
</dbReference>
<protein>
    <submittedName>
        <fullName evidence="1">Uncharacterized protein</fullName>
    </submittedName>
</protein>
<reference evidence="2" key="1">
    <citation type="submission" date="2017-03" db="EMBL/GenBank/DDBJ databases">
        <title>Phytopthora megakarya and P. palmivora, two closely related causual agents of cacao black pod achieved similar genome size and gene model numbers by different mechanisms.</title>
        <authorList>
            <person name="Ali S."/>
            <person name="Shao J."/>
            <person name="Larry D.J."/>
            <person name="Kronmiller B."/>
            <person name="Shen D."/>
            <person name="Strem M.D."/>
            <person name="Melnick R.L."/>
            <person name="Guiltinan M.J."/>
            <person name="Tyler B.M."/>
            <person name="Meinhardt L.W."/>
            <person name="Bailey B.A."/>
        </authorList>
    </citation>
    <scope>NUCLEOTIDE SEQUENCE [LARGE SCALE GENOMIC DNA]</scope>
    <source>
        <strain evidence="2">zdho120</strain>
    </source>
</reference>
<comment type="caution">
    <text evidence="1">The sequence shown here is derived from an EMBL/GenBank/DDBJ whole genome shotgun (WGS) entry which is preliminary data.</text>
</comment>
<evidence type="ECO:0000313" key="2">
    <source>
        <dbReference type="Proteomes" id="UP000198211"/>
    </source>
</evidence>
<dbReference type="InterPro" id="IPR036770">
    <property type="entry name" value="Ankyrin_rpt-contain_sf"/>
</dbReference>
<dbReference type="Gene3D" id="1.25.40.20">
    <property type="entry name" value="Ankyrin repeat-containing domain"/>
    <property type="match status" value="1"/>
</dbReference>
<dbReference type="SUPFAM" id="SSF48403">
    <property type="entry name" value="Ankyrin repeat"/>
    <property type="match status" value="1"/>
</dbReference>
<evidence type="ECO:0000313" key="1">
    <source>
        <dbReference type="EMBL" id="OWZ08157.1"/>
    </source>
</evidence>
<dbReference type="AlphaFoldDB" id="A0A225VTM6"/>
<accession>A0A225VTM6</accession>
<keyword evidence="2" id="KW-1185">Reference proteome</keyword>
<proteinExistence type="predicted"/>
<gene>
    <name evidence="1" type="ORF">PHMEG_00019345</name>
</gene>
<sequence length="199" mass="22661">MAFKLVAGMYLQCIAANGHVEVVEWLLLNSSIGFTSDVVEKTATKRFHISRLNFCYFGIQSLDKVVENGNFVVLRWLYQNTSTERLDIVMWLHRLPLMCCTTAAMDNAAAGGYLKVMQWLLATRTEGRTVKALKHAATNDHISVVKWLLANRSKHSNPAIFSAMERAIMGEHLEVMWYLDAQRSDHTLSLDELRDRLLC</sequence>
<dbReference type="PANTHER" id="PTHR46586">
    <property type="entry name" value="ANKYRIN REPEAT-CONTAINING PROTEIN"/>
    <property type="match status" value="1"/>
</dbReference>
<organism evidence="1 2">
    <name type="scientific">Phytophthora megakarya</name>
    <dbReference type="NCBI Taxonomy" id="4795"/>
    <lineage>
        <taxon>Eukaryota</taxon>
        <taxon>Sar</taxon>
        <taxon>Stramenopiles</taxon>
        <taxon>Oomycota</taxon>
        <taxon>Peronosporomycetes</taxon>
        <taxon>Peronosporales</taxon>
        <taxon>Peronosporaceae</taxon>
        <taxon>Phytophthora</taxon>
    </lineage>
</organism>